<dbReference type="Ensembl" id="ENSMAMT00000007642.2">
    <property type="protein sequence ID" value="ENSMAMP00000007437.1"/>
    <property type="gene ID" value="ENSMAMG00000005076.2"/>
</dbReference>
<dbReference type="InParanoid" id="A0A3Q3L1Q3"/>
<evidence type="ECO:0000313" key="4">
    <source>
        <dbReference type="Proteomes" id="UP000261640"/>
    </source>
</evidence>
<dbReference type="InterPro" id="IPR032675">
    <property type="entry name" value="LRR_dom_sf"/>
</dbReference>
<dbReference type="PANTHER" id="PTHR45842:SF23">
    <property type="entry name" value="LEUCINE-RICH REPEATS AND IMMUNOGLOBULIN-LIKE DOMAINS PROTEIN 2-RELATED"/>
    <property type="match status" value="1"/>
</dbReference>
<dbReference type="SUPFAM" id="SSF52058">
    <property type="entry name" value="L domain-like"/>
    <property type="match status" value="1"/>
</dbReference>
<name>A0A3Q3L1Q3_9TELE</name>
<dbReference type="GeneTree" id="ENSGT00940000155311"/>
<feature type="chain" id="PRO_5018617433" description="LRRNT domain-containing protein" evidence="2">
    <location>
        <begin position="19"/>
        <end position="125"/>
    </location>
</feature>
<feature type="signal peptide" evidence="2">
    <location>
        <begin position="1"/>
        <end position="18"/>
    </location>
</feature>
<proteinExistence type="predicted"/>
<dbReference type="Pfam" id="PF13855">
    <property type="entry name" value="LRR_8"/>
    <property type="match status" value="1"/>
</dbReference>
<dbReference type="InterPro" id="IPR001611">
    <property type="entry name" value="Leu-rich_rpt"/>
</dbReference>
<evidence type="ECO:0000256" key="1">
    <source>
        <dbReference type="ARBA" id="ARBA00022729"/>
    </source>
</evidence>
<evidence type="ECO:0000256" key="2">
    <source>
        <dbReference type="SAM" id="SignalP"/>
    </source>
</evidence>
<dbReference type="Gene3D" id="3.80.10.10">
    <property type="entry name" value="Ribonuclease Inhibitor"/>
    <property type="match status" value="1"/>
</dbReference>
<sequence length="125" mass="14231">MPLSFWALLSLLFDFYSPRFLFPSVQCFWSCPHLCTCYEHADLVDCHARGFEQVPRGLPHGTWLLELGGNNLSKIGTRAFTGLWSLRVLVLCNSHIQEINPQESLGSFLKNCTENLNNNNNNMNV</sequence>
<dbReference type="STRING" id="205130.ENSMAMP00000007437"/>
<dbReference type="AlphaFoldDB" id="A0A3Q3L1Q3"/>
<reference evidence="3" key="1">
    <citation type="submission" date="2025-08" db="UniProtKB">
        <authorList>
            <consortium name="Ensembl"/>
        </authorList>
    </citation>
    <scope>IDENTIFICATION</scope>
</reference>
<evidence type="ECO:0008006" key="5">
    <source>
        <dbReference type="Google" id="ProtNLM"/>
    </source>
</evidence>
<protein>
    <recommendedName>
        <fullName evidence="5">LRRNT domain-containing protein</fullName>
    </recommendedName>
</protein>
<organism evidence="3 4">
    <name type="scientific">Mastacembelus armatus</name>
    <name type="common">zig-zag eel</name>
    <dbReference type="NCBI Taxonomy" id="205130"/>
    <lineage>
        <taxon>Eukaryota</taxon>
        <taxon>Metazoa</taxon>
        <taxon>Chordata</taxon>
        <taxon>Craniata</taxon>
        <taxon>Vertebrata</taxon>
        <taxon>Euteleostomi</taxon>
        <taxon>Actinopterygii</taxon>
        <taxon>Neopterygii</taxon>
        <taxon>Teleostei</taxon>
        <taxon>Neoteleostei</taxon>
        <taxon>Acanthomorphata</taxon>
        <taxon>Anabantaria</taxon>
        <taxon>Synbranchiformes</taxon>
        <taxon>Mastacembelidae</taxon>
        <taxon>Mastacembelus</taxon>
    </lineage>
</organism>
<accession>A0A3Q3L1Q3</accession>
<keyword evidence="1 2" id="KW-0732">Signal</keyword>
<keyword evidence="4" id="KW-1185">Reference proteome</keyword>
<reference evidence="3" key="2">
    <citation type="submission" date="2025-09" db="UniProtKB">
        <authorList>
            <consortium name="Ensembl"/>
        </authorList>
    </citation>
    <scope>IDENTIFICATION</scope>
</reference>
<dbReference type="PANTHER" id="PTHR45842">
    <property type="entry name" value="SYNAPTIC ADHESION-LIKE MOLECULE SALM"/>
    <property type="match status" value="1"/>
</dbReference>
<dbReference type="InterPro" id="IPR050467">
    <property type="entry name" value="LRFN"/>
</dbReference>
<evidence type="ECO:0000313" key="3">
    <source>
        <dbReference type="Ensembl" id="ENSMAMP00000007437.1"/>
    </source>
</evidence>
<dbReference type="Proteomes" id="UP000261640">
    <property type="component" value="Unplaced"/>
</dbReference>